<dbReference type="Proteomes" id="UP000830395">
    <property type="component" value="Chromosome 17"/>
</dbReference>
<comment type="caution">
    <text evidence="1">The sequence shown here is derived from an EMBL/GenBank/DDBJ whole genome shotgun (WGS) entry which is preliminary data.</text>
</comment>
<evidence type="ECO:0000313" key="1">
    <source>
        <dbReference type="EMBL" id="MCJ8742177.1"/>
    </source>
</evidence>
<accession>A0ACC5Z3Q9</accession>
<sequence length="556" mass="62124">MISQVFILSSKGDHLIYKDFRGEVEKDSLSTFYEMVSSLSGDQPPVVMSHKGVNFIHIRHAGLYWVVSTKTDPSPFTVVEFLNRLVALIKDYCGSVCEKTVRMNFALIYELLDEMVDYGYIQTTSMDILKNFIQTEPVASKPFSLFDLSNVALFGAETQQSKVAPSAAAARPIMASHIRGEVEKDSLSTFYEMVSSLSGDQPPVVMSHKGVNFIHIRHAGLYWVVSTKTDPSPFTVIEFLNRLVALIKDYCGSVCEKTVRMNFALIYELLDEMVDYGYIQTTSMDILKNFIQTEPVASKPFSLFDLSNVALFGAETQQSKVAPSAAAARPIMASHSREMRIGLNEEFSIGKSQLRGYGAAVRVDECSFHQAVKLDEFDTYRILKICPSQGEQTLMQYQLSDELPCPPPFRLFPTVEKDYGSRLLIFLKLRCDLPPKSAAINVSVTVPVPKGSLSLSQELSSPDQTAELRPKHKSVVWEIPRFPGGAQLSALFKVEVPCLSSASLMEVGPVSMSFELPKHTCTGLQLRFVRLSPNQQGPAHRWVRYVTHSESYTIRI</sequence>
<organism evidence="1 2">
    <name type="scientific">Pangasius djambal</name>
    <dbReference type="NCBI Taxonomy" id="1691987"/>
    <lineage>
        <taxon>Eukaryota</taxon>
        <taxon>Metazoa</taxon>
        <taxon>Chordata</taxon>
        <taxon>Craniata</taxon>
        <taxon>Vertebrata</taxon>
        <taxon>Euteleostomi</taxon>
        <taxon>Actinopterygii</taxon>
        <taxon>Neopterygii</taxon>
        <taxon>Teleostei</taxon>
        <taxon>Ostariophysi</taxon>
        <taxon>Siluriformes</taxon>
        <taxon>Pangasiidae</taxon>
        <taxon>Pangasius</taxon>
    </lineage>
</organism>
<protein>
    <submittedName>
        <fullName evidence="1">Uncharacterized protein</fullName>
    </submittedName>
</protein>
<evidence type="ECO:0000313" key="2">
    <source>
        <dbReference type="Proteomes" id="UP000830395"/>
    </source>
</evidence>
<name>A0ACC5Z3Q9_9TELE</name>
<gene>
    <name evidence="1" type="ORF">PDJAM_G00079060</name>
</gene>
<reference evidence="1" key="1">
    <citation type="submission" date="2020-02" db="EMBL/GenBank/DDBJ databases">
        <title>Genome sequencing of the panga catfish, Pangasius djambal.</title>
        <authorList>
            <person name="Wen M."/>
            <person name="Zahm M."/>
            <person name="Roques C."/>
            <person name="Cabau C."/>
            <person name="Klopp C."/>
            <person name="Donnadieu C."/>
            <person name="Jouanno E."/>
            <person name="Avarre J.-C."/>
            <person name="Campet M."/>
            <person name="Ha T."/>
            <person name="Dugue R."/>
            <person name="Lampietro C."/>
            <person name="Louis A."/>
            <person name="Herpin A."/>
            <person name="Echchiki A."/>
            <person name="Berthelot C."/>
            <person name="Parey E."/>
            <person name="Roest-Crollius H."/>
            <person name="Braasch I."/>
            <person name="Postlethwait J.H."/>
            <person name="Bobe J."/>
            <person name="Montfort J."/>
            <person name="Bouchez O."/>
            <person name="Begum T."/>
            <person name="Schartl M."/>
            <person name="Gustiano R."/>
            <person name="Guiguen Y."/>
        </authorList>
    </citation>
    <scope>NUCLEOTIDE SEQUENCE</scope>
    <source>
        <strain evidence="1">Pdj_M5554</strain>
    </source>
</reference>
<keyword evidence="2" id="KW-1185">Reference proteome</keyword>
<proteinExistence type="predicted"/>
<dbReference type="EMBL" id="CM040991">
    <property type="protein sequence ID" value="MCJ8742177.1"/>
    <property type="molecule type" value="Genomic_DNA"/>
</dbReference>